<dbReference type="EMBL" id="CP035945">
    <property type="protein sequence ID" value="QBE99149.1"/>
    <property type="molecule type" value="Genomic_DNA"/>
</dbReference>
<comment type="catalytic activity">
    <reaction evidence="1">
        <text>a 2'-deoxyribonucleoside 5'-phosphate + H2O = a 2'-deoxyribonucleoside + phosphate</text>
        <dbReference type="Rhea" id="RHEA:36167"/>
        <dbReference type="ChEBI" id="CHEBI:15377"/>
        <dbReference type="ChEBI" id="CHEBI:18274"/>
        <dbReference type="ChEBI" id="CHEBI:43474"/>
        <dbReference type="ChEBI" id="CHEBI:65317"/>
        <dbReference type="EC" id="3.1.3.89"/>
    </reaction>
</comment>
<dbReference type="PANTHER" id="PTHR11845:SF13">
    <property type="entry name" value="5'-DEOXYNUCLEOTIDASE HDDC2"/>
    <property type="match status" value="1"/>
</dbReference>
<protein>
    <recommendedName>
        <fullName evidence="5">5'-deoxynucleotidase</fullName>
        <ecNumber evidence="5">3.1.3.89</ecNumber>
    </recommendedName>
</protein>
<dbReference type="KEGG" id="bpro:PMF13cell1_04722"/>
<reference evidence="9 10" key="1">
    <citation type="submission" date="2019-01" db="EMBL/GenBank/DDBJ databases">
        <title>PMF-metabolizing Aryl O-demethylase.</title>
        <authorList>
            <person name="Kim M."/>
        </authorList>
    </citation>
    <scope>NUCLEOTIDE SEQUENCE [LARGE SCALE GENOMIC DNA]</scope>
    <source>
        <strain evidence="9 10">PMF1</strain>
    </source>
</reference>
<evidence type="ECO:0000256" key="6">
    <source>
        <dbReference type="ARBA" id="ARBA00022723"/>
    </source>
</evidence>
<evidence type="ECO:0000256" key="2">
    <source>
        <dbReference type="ARBA" id="ARBA00001936"/>
    </source>
</evidence>
<comment type="cofactor">
    <cofactor evidence="3">
        <name>Co(2+)</name>
        <dbReference type="ChEBI" id="CHEBI:48828"/>
    </cofactor>
</comment>
<dbReference type="InterPro" id="IPR039356">
    <property type="entry name" value="YfbR/HDDC2"/>
</dbReference>
<dbReference type="Gene3D" id="1.10.3210.10">
    <property type="entry name" value="Hypothetical protein af1432"/>
    <property type="match status" value="1"/>
</dbReference>
<dbReference type="SUPFAM" id="SSF109604">
    <property type="entry name" value="HD-domain/PDEase-like"/>
    <property type="match status" value="1"/>
</dbReference>
<dbReference type="RefSeq" id="WP_130182319.1">
    <property type="nucleotide sequence ID" value="NZ_CP035945.1"/>
</dbReference>
<accession>A0A4P6M364</accession>
<organism evidence="9 10">
    <name type="scientific">Blautia producta</name>
    <dbReference type="NCBI Taxonomy" id="33035"/>
    <lineage>
        <taxon>Bacteria</taxon>
        <taxon>Bacillati</taxon>
        <taxon>Bacillota</taxon>
        <taxon>Clostridia</taxon>
        <taxon>Lachnospirales</taxon>
        <taxon>Lachnospiraceae</taxon>
        <taxon>Blautia</taxon>
    </lineage>
</organism>
<dbReference type="AlphaFoldDB" id="A0A4P6M364"/>
<evidence type="ECO:0000259" key="8">
    <source>
        <dbReference type="SMART" id="SM00471"/>
    </source>
</evidence>
<dbReference type="GO" id="GO:0005737">
    <property type="term" value="C:cytoplasm"/>
    <property type="evidence" value="ECO:0007669"/>
    <property type="project" value="TreeGrafter"/>
</dbReference>
<dbReference type="InterPro" id="IPR006674">
    <property type="entry name" value="HD_domain"/>
</dbReference>
<comment type="subunit">
    <text evidence="4">Homodimer.</text>
</comment>
<dbReference type="GO" id="GO:0002953">
    <property type="term" value="F:5'-deoxynucleotidase activity"/>
    <property type="evidence" value="ECO:0007669"/>
    <property type="project" value="UniProtKB-EC"/>
</dbReference>
<evidence type="ECO:0000256" key="3">
    <source>
        <dbReference type="ARBA" id="ARBA00001941"/>
    </source>
</evidence>
<dbReference type="InterPro" id="IPR003607">
    <property type="entry name" value="HD/PDEase_dom"/>
</dbReference>
<proteinExistence type="predicted"/>
<gene>
    <name evidence="9" type="ORF">PMF13cell1_04722</name>
</gene>
<evidence type="ECO:0000256" key="4">
    <source>
        <dbReference type="ARBA" id="ARBA00011738"/>
    </source>
</evidence>
<dbReference type="EC" id="3.1.3.89" evidence="5"/>
<comment type="cofactor">
    <cofactor evidence="2">
        <name>Mn(2+)</name>
        <dbReference type="ChEBI" id="CHEBI:29035"/>
    </cofactor>
</comment>
<dbReference type="GO" id="GO:0046872">
    <property type="term" value="F:metal ion binding"/>
    <property type="evidence" value="ECO:0007669"/>
    <property type="project" value="UniProtKB-KW"/>
</dbReference>
<evidence type="ECO:0000313" key="10">
    <source>
        <dbReference type="Proteomes" id="UP000289794"/>
    </source>
</evidence>
<evidence type="ECO:0000256" key="7">
    <source>
        <dbReference type="ARBA" id="ARBA00022801"/>
    </source>
</evidence>
<feature type="domain" description="HD/PDEase" evidence="8">
    <location>
        <begin position="31"/>
        <end position="148"/>
    </location>
</feature>
<keyword evidence="6" id="KW-0479">Metal-binding</keyword>
<evidence type="ECO:0000313" key="9">
    <source>
        <dbReference type="EMBL" id="QBE99149.1"/>
    </source>
</evidence>
<dbReference type="PANTHER" id="PTHR11845">
    <property type="entry name" value="5'-DEOXYNUCLEOTIDASE HDDC2"/>
    <property type="match status" value="1"/>
</dbReference>
<dbReference type="SMART" id="SM00471">
    <property type="entry name" value="HDc"/>
    <property type="match status" value="1"/>
</dbReference>
<dbReference type="Pfam" id="PF13023">
    <property type="entry name" value="HD_3"/>
    <property type="match status" value="1"/>
</dbReference>
<dbReference type="Proteomes" id="UP000289794">
    <property type="component" value="Chromosome"/>
</dbReference>
<evidence type="ECO:0000256" key="1">
    <source>
        <dbReference type="ARBA" id="ARBA00001638"/>
    </source>
</evidence>
<evidence type="ECO:0000256" key="5">
    <source>
        <dbReference type="ARBA" id="ARBA00012964"/>
    </source>
</evidence>
<keyword evidence="7" id="KW-0378">Hydrolase</keyword>
<name>A0A4P6M364_9FIRM</name>
<sequence length="186" mass="21485">MKETTEAYLAFMKETELLKSVLRTAWTSSGEQESTAEHTWHLALFAGIMLEHYPELDAGKTLLMCLIHDIGELYDGDISAALLPDSSQKYQGEYRAAEQVFSLLPDRQKKYFMDLWQEYEDGRTPESRLVKALDKAETIIQHNIGKNPPDFDYAFNLQYGKPYFTEDALLEEIRSALDEETRRHIP</sequence>